<protein>
    <submittedName>
        <fullName evidence="2">Uncharacterized protein</fullName>
    </submittedName>
</protein>
<feature type="region of interest" description="Disordered" evidence="1">
    <location>
        <begin position="27"/>
        <end position="83"/>
    </location>
</feature>
<feature type="region of interest" description="Disordered" evidence="1">
    <location>
        <begin position="105"/>
        <end position="126"/>
    </location>
</feature>
<name>A0A2A4J443_HELVI</name>
<dbReference type="EMBL" id="NWSH01003445">
    <property type="protein sequence ID" value="PCG66284.1"/>
    <property type="molecule type" value="Genomic_DNA"/>
</dbReference>
<organism evidence="2">
    <name type="scientific">Heliothis virescens</name>
    <name type="common">Tobacco budworm moth</name>
    <dbReference type="NCBI Taxonomy" id="7102"/>
    <lineage>
        <taxon>Eukaryota</taxon>
        <taxon>Metazoa</taxon>
        <taxon>Ecdysozoa</taxon>
        <taxon>Arthropoda</taxon>
        <taxon>Hexapoda</taxon>
        <taxon>Insecta</taxon>
        <taxon>Pterygota</taxon>
        <taxon>Neoptera</taxon>
        <taxon>Endopterygota</taxon>
        <taxon>Lepidoptera</taxon>
        <taxon>Glossata</taxon>
        <taxon>Ditrysia</taxon>
        <taxon>Noctuoidea</taxon>
        <taxon>Noctuidae</taxon>
        <taxon>Heliothinae</taxon>
        <taxon>Heliothis</taxon>
    </lineage>
</organism>
<feature type="region of interest" description="Disordered" evidence="1">
    <location>
        <begin position="151"/>
        <end position="184"/>
    </location>
</feature>
<dbReference type="AlphaFoldDB" id="A0A2A4J443"/>
<dbReference type="STRING" id="7102.A0A2A4J443"/>
<feature type="compositionally biased region" description="Low complexity" evidence="1">
    <location>
        <begin position="335"/>
        <end position="351"/>
    </location>
</feature>
<gene>
    <name evidence="2" type="ORF">B5V51_7888</name>
</gene>
<feature type="compositionally biased region" description="Polar residues" evidence="1">
    <location>
        <begin position="291"/>
        <end position="323"/>
    </location>
</feature>
<accession>A0A2A4J443</accession>
<comment type="caution">
    <text evidence="2">The sequence shown here is derived from an EMBL/GenBank/DDBJ whole genome shotgun (WGS) entry which is preliminary data.</text>
</comment>
<evidence type="ECO:0000313" key="2">
    <source>
        <dbReference type="EMBL" id="PCG66284.1"/>
    </source>
</evidence>
<reference evidence="2" key="1">
    <citation type="submission" date="2017-09" db="EMBL/GenBank/DDBJ databases">
        <title>Contemporary evolution of a Lepidopteran species, Heliothis virescens, in response to modern agricultural practices.</title>
        <authorList>
            <person name="Fritz M.L."/>
            <person name="Deyonke A.M."/>
            <person name="Papanicolaou A."/>
            <person name="Micinski S."/>
            <person name="Westbrook J."/>
            <person name="Gould F."/>
        </authorList>
    </citation>
    <scope>NUCLEOTIDE SEQUENCE [LARGE SCALE GENOMIC DNA]</scope>
    <source>
        <strain evidence="2">HvINT-</strain>
        <tissue evidence="2">Whole body</tissue>
    </source>
</reference>
<sequence length="366" mass="39471">MLSYMVPVEEKPPPVPGKGRLALELVGSPGSPESAARRARSAITNISKESSTSSFASDLTISSSTPTGAHDKPKHKLLGNGTKHTTLKRVSFGSSKGSMVETLIYESPLQEEPESSPPPRVQETSFPYTPVEDEVSFGSSKGSMVETLIYESPLQEEPESSPPPRVQETSFPYTPVEDDSERSKVRVSFYQGARPQCLSPPPPVPQTDSHVLYAALLSAAANADMVDHTMYNRQISTESGWDNPFRPDGDLSREADEIVSLIKGGKPITPTPPPVAVPQLAACDEKEEKVQANNVNASAPSSPQTKLASPEQQSTPKVMNGTKNGAAVPEVRAGQVEVQRQPPQEPQQPEHVTIRKKPKCKCCAIQ</sequence>
<proteinExistence type="predicted"/>
<feature type="compositionally biased region" description="Polar residues" evidence="1">
    <location>
        <begin position="43"/>
        <end position="67"/>
    </location>
</feature>
<evidence type="ECO:0000256" key="1">
    <source>
        <dbReference type="SAM" id="MobiDB-lite"/>
    </source>
</evidence>
<feature type="region of interest" description="Disordered" evidence="1">
    <location>
        <begin position="286"/>
        <end position="357"/>
    </location>
</feature>